<name>A0A9Q8L9Q1_PASFU</name>
<reference evidence="6" key="1">
    <citation type="submission" date="2021-12" db="EMBL/GenBank/DDBJ databases">
        <authorList>
            <person name="Zaccaron A."/>
            <person name="Stergiopoulos I."/>
        </authorList>
    </citation>
    <scope>NUCLEOTIDE SEQUENCE</scope>
    <source>
        <strain evidence="6">Race5_Kim</strain>
    </source>
</reference>
<dbReference type="Proteomes" id="UP000756132">
    <property type="component" value="Chromosome 2"/>
</dbReference>
<evidence type="ECO:0000313" key="7">
    <source>
        <dbReference type="Proteomes" id="UP000756132"/>
    </source>
</evidence>
<keyword evidence="3" id="KW-0862">Zinc</keyword>
<organism evidence="6 7">
    <name type="scientific">Passalora fulva</name>
    <name type="common">Tomato leaf mold</name>
    <name type="synonym">Cladosporium fulvum</name>
    <dbReference type="NCBI Taxonomy" id="5499"/>
    <lineage>
        <taxon>Eukaryota</taxon>
        <taxon>Fungi</taxon>
        <taxon>Dikarya</taxon>
        <taxon>Ascomycota</taxon>
        <taxon>Pezizomycotina</taxon>
        <taxon>Dothideomycetes</taxon>
        <taxon>Dothideomycetidae</taxon>
        <taxon>Mycosphaerellales</taxon>
        <taxon>Mycosphaerellaceae</taxon>
        <taxon>Fulvia</taxon>
    </lineage>
</organism>
<dbReference type="PROSITE" id="PS50089">
    <property type="entry name" value="ZF_RING_2"/>
    <property type="match status" value="1"/>
</dbReference>
<evidence type="ECO:0000256" key="3">
    <source>
        <dbReference type="ARBA" id="ARBA00022833"/>
    </source>
</evidence>
<dbReference type="GeneID" id="71982658"/>
<dbReference type="SUPFAM" id="SSF57850">
    <property type="entry name" value="RING/U-box"/>
    <property type="match status" value="1"/>
</dbReference>
<dbReference type="Pfam" id="PF00097">
    <property type="entry name" value="zf-C3HC4"/>
    <property type="match status" value="1"/>
</dbReference>
<dbReference type="Gene3D" id="3.30.40.10">
    <property type="entry name" value="Zinc/RING finger domain, C3HC4 (zinc finger)"/>
    <property type="match status" value="1"/>
</dbReference>
<dbReference type="OrthoDB" id="16041at2759"/>
<protein>
    <recommendedName>
        <fullName evidence="5">RING-type domain-containing protein</fullName>
    </recommendedName>
</protein>
<evidence type="ECO:0000259" key="5">
    <source>
        <dbReference type="PROSITE" id="PS50089"/>
    </source>
</evidence>
<dbReference type="InterPro" id="IPR013083">
    <property type="entry name" value="Znf_RING/FYVE/PHD"/>
</dbReference>
<accession>A0A9Q8L9Q1</accession>
<evidence type="ECO:0000256" key="1">
    <source>
        <dbReference type="ARBA" id="ARBA00022723"/>
    </source>
</evidence>
<feature type="domain" description="RING-type" evidence="5">
    <location>
        <begin position="132"/>
        <end position="176"/>
    </location>
</feature>
<dbReference type="OMA" id="EYETCEL"/>
<dbReference type="EMBL" id="CP090164">
    <property type="protein sequence ID" value="UJO13375.1"/>
    <property type="molecule type" value="Genomic_DNA"/>
</dbReference>
<keyword evidence="7" id="KW-1185">Reference proteome</keyword>
<dbReference type="GO" id="GO:0008270">
    <property type="term" value="F:zinc ion binding"/>
    <property type="evidence" value="ECO:0007669"/>
    <property type="project" value="UniProtKB-KW"/>
</dbReference>
<dbReference type="InterPro" id="IPR018957">
    <property type="entry name" value="Znf_C3HC4_RING-type"/>
</dbReference>
<evidence type="ECO:0000256" key="4">
    <source>
        <dbReference type="PROSITE-ProRule" id="PRU00175"/>
    </source>
</evidence>
<evidence type="ECO:0000256" key="2">
    <source>
        <dbReference type="ARBA" id="ARBA00022771"/>
    </source>
</evidence>
<dbReference type="InterPro" id="IPR001841">
    <property type="entry name" value="Znf_RING"/>
</dbReference>
<dbReference type="RefSeq" id="XP_047757741.1">
    <property type="nucleotide sequence ID" value="XM_047901928.1"/>
</dbReference>
<evidence type="ECO:0000313" key="6">
    <source>
        <dbReference type="EMBL" id="UJO13375.1"/>
    </source>
</evidence>
<proteinExistence type="predicted"/>
<keyword evidence="2 4" id="KW-0863">Zinc-finger</keyword>
<keyword evidence="1" id="KW-0479">Metal-binding</keyword>
<reference evidence="6" key="2">
    <citation type="journal article" date="2022" name="Microb. Genom.">
        <title>A chromosome-scale genome assembly of the tomato pathogen Cladosporium fulvum reveals a compartmentalized genome architecture and the presence of a dispensable chromosome.</title>
        <authorList>
            <person name="Zaccaron A.Z."/>
            <person name="Chen L.H."/>
            <person name="Samaras A."/>
            <person name="Stergiopoulos I."/>
        </authorList>
    </citation>
    <scope>NUCLEOTIDE SEQUENCE</scope>
    <source>
        <strain evidence="6">Race5_Kim</strain>
    </source>
</reference>
<gene>
    <name evidence="6" type="ORF">CLAFUR5_02780</name>
</gene>
<dbReference type="KEGG" id="ffu:CLAFUR5_02780"/>
<sequence length="237" mass="28234">MSARPPMMGPFFAFGSLPFMDMHDWARSTSYESRQREQARIARKFNERRYRAEKAAAEARARQREALLQQAKLEQRDFIVASKMPELVENLRIAADDRLEKYLLKLRQRDHLELASRDMWLINPSVFDYQPCELCPDEMAYPKTLPCRGKHQFCEKCIIKRFEESSEKVLKCPTCREDVDQWYMDRKTKICSKQVKAFQKAIKKVIVAAEKQVGIERKWWWSGPTAEEIEAWQFREW</sequence>
<dbReference type="AlphaFoldDB" id="A0A9Q8L9Q1"/>